<proteinExistence type="predicted"/>
<name>A0A7S3PY00_9STRA</name>
<dbReference type="EMBL" id="HBIO01005291">
    <property type="protein sequence ID" value="CAE0458880.1"/>
    <property type="molecule type" value="Transcribed_RNA"/>
</dbReference>
<gene>
    <name evidence="1" type="ORF">CDEB00056_LOCUS3721</name>
</gene>
<reference evidence="1" key="1">
    <citation type="submission" date="2021-01" db="EMBL/GenBank/DDBJ databases">
        <authorList>
            <person name="Corre E."/>
            <person name="Pelletier E."/>
            <person name="Niang G."/>
            <person name="Scheremetjew M."/>
            <person name="Finn R."/>
            <person name="Kale V."/>
            <person name="Holt S."/>
            <person name="Cochrane G."/>
            <person name="Meng A."/>
            <person name="Brown T."/>
            <person name="Cohen L."/>
        </authorList>
    </citation>
    <scope>NUCLEOTIDE SEQUENCE</scope>
    <source>
        <strain evidence="1">MM31A-1</strain>
    </source>
</reference>
<organism evidence="1">
    <name type="scientific">Chaetoceros debilis</name>
    <dbReference type="NCBI Taxonomy" id="122233"/>
    <lineage>
        <taxon>Eukaryota</taxon>
        <taxon>Sar</taxon>
        <taxon>Stramenopiles</taxon>
        <taxon>Ochrophyta</taxon>
        <taxon>Bacillariophyta</taxon>
        <taxon>Coscinodiscophyceae</taxon>
        <taxon>Chaetocerotophycidae</taxon>
        <taxon>Chaetocerotales</taxon>
        <taxon>Chaetocerotaceae</taxon>
        <taxon>Chaetoceros</taxon>
    </lineage>
</organism>
<evidence type="ECO:0000313" key="1">
    <source>
        <dbReference type="EMBL" id="CAE0458880.1"/>
    </source>
</evidence>
<accession>A0A7S3PY00</accession>
<sequence>MLHMIKSRVVALGGALTFVIGYAIVNQVVILHSFTADNAVGLSSITSAISSSSAEESSKYYSWIGNHWIPPIGVSTYTPSDFLTYFRSRNTLFVGDSTNRRFYNTIFALMNATDFANIQLESLDHWTINDRGKWHHPLEGNCSLPDRYDPIKIPIPSLCRDVPIEISENITITPQESSSLVVDHRTKKGRIDYLHLDCLRDIRELLLPEHVGNLSKYDLIVIGAGIHEVVRPGDCAPMHSKKENITQTEALLQTLKNSTSSKLQVVYRTTGFKADGIDVSDWLWRTNQEARDFFRELNEKSESESKHKISSTSDDKHDDGDISESNSNITLVDWAAVIDKRSFGKDRINGDSKVHYGLEARLLYGQQLLHQLLLARDKGLNRDMV</sequence>
<dbReference type="AlphaFoldDB" id="A0A7S3PY00"/>
<protein>
    <submittedName>
        <fullName evidence="1">Uncharacterized protein</fullName>
    </submittedName>
</protein>